<dbReference type="InterPro" id="IPR000086">
    <property type="entry name" value="NUDIX_hydrolase_dom"/>
</dbReference>
<organism evidence="10 11">
    <name type="scientific">Rhizobium halophytocola</name>
    <dbReference type="NCBI Taxonomy" id="735519"/>
    <lineage>
        <taxon>Bacteria</taxon>
        <taxon>Pseudomonadati</taxon>
        <taxon>Pseudomonadota</taxon>
        <taxon>Alphaproteobacteria</taxon>
        <taxon>Hyphomicrobiales</taxon>
        <taxon>Rhizobiaceae</taxon>
        <taxon>Rhizobium/Agrobacterium group</taxon>
        <taxon>Rhizobium</taxon>
    </lineage>
</organism>
<reference evidence="10 11" key="1">
    <citation type="submission" date="2021-03" db="EMBL/GenBank/DDBJ databases">
        <title>Genomic Encyclopedia of Type Strains, Phase IV (KMG-IV): sequencing the most valuable type-strain genomes for metagenomic binning, comparative biology and taxonomic classification.</title>
        <authorList>
            <person name="Goeker M."/>
        </authorList>
    </citation>
    <scope>NUCLEOTIDE SEQUENCE [LARGE SCALE GENOMIC DNA]</scope>
    <source>
        <strain evidence="10 11">DSM 21600</strain>
    </source>
</reference>
<sequence length="198" mass="22360">MAKFDRTRIDLVEDETVWKGWSHVRRVTLDYTGDEGDTHRLRWEVFDRGHAVAVLLHDPARNVIVMVRQFRLPVHLSGDAPFLLEVPAGSLEKDEDPGAAIVREVLEETGYRIDAPELLFAAYMSPGSVTEKIHFYHAPVSEAARVEDGGGLDEEHEDLDIVEVSLDEAMAMIADGRIIDAKTIMLVQWLVLDKTRMK</sequence>
<dbReference type="PANTHER" id="PTHR11839:SF18">
    <property type="entry name" value="NUDIX HYDROLASE DOMAIN-CONTAINING PROTEIN"/>
    <property type="match status" value="1"/>
</dbReference>
<evidence type="ECO:0000313" key="10">
    <source>
        <dbReference type="EMBL" id="MBP1850719.1"/>
    </source>
</evidence>
<evidence type="ECO:0000256" key="1">
    <source>
        <dbReference type="ARBA" id="ARBA00000847"/>
    </source>
</evidence>
<evidence type="ECO:0000313" key="11">
    <source>
        <dbReference type="Proteomes" id="UP000759443"/>
    </source>
</evidence>
<protein>
    <recommendedName>
        <fullName evidence="5">GDP-mannose pyrophosphatase</fullName>
    </recommendedName>
    <alternativeName>
        <fullName evidence="7">GDP-mannose hydrolase</fullName>
    </alternativeName>
    <alternativeName>
        <fullName evidence="8">GDPMK</fullName>
    </alternativeName>
</protein>
<evidence type="ECO:0000256" key="7">
    <source>
        <dbReference type="ARBA" id="ARBA00032162"/>
    </source>
</evidence>
<evidence type="ECO:0000256" key="2">
    <source>
        <dbReference type="ARBA" id="ARBA00001946"/>
    </source>
</evidence>
<dbReference type="SUPFAM" id="SSF55811">
    <property type="entry name" value="Nudix"/>
    <property type="match status" value="1"/>
</dbReference>
<accession>A0ABS4DYE8</accession>
<dbReference type="CDD" id="cd24157">
    <property type="entry name" value="NUDIX_GDPMK"/>
    <property type="match status" value="1"/>
</dbReference>
<evidence type="ECO:0000256" key="3">
    <source>
        <dbReference type="ARBA" id="ARBA00007275"/>
    </source>
</evidence>
<name>A0ABS4DYE8_9HYPH</name>
<comment type="caution">
    <text evidence="10">The sequence shown here is derived from an EMBL/GenBank/DDBJ whole genome shotgun (WGS) entry which is preliminary data.</text>
</comment>
<dbReference type="InterPro" id="IPR020084">
    <property type="entry name" value="NUDIX_hydrolase_CS"/>
</dbReference>
<dbReference type="InterPro" id="IPR015797">
    <property type="entry name" value="NUDIX_hydrolase-like_dom_sf"/>
</dbReference>
<dbReference type="EMBL" id="JAGGJU010000005">
    <property type="protein sequence ID" value="MBP1850719.1"/>
    <property type="molecule type" value="Genomic_DNA"/>
</dbReference>
<comment type="subunit">
    <text evidence="4">Homodimer.</text>
</comment>
<dbReference type="InterPro" id="IPR004385">
    <property type="entry name" value="NDP_pyrophosphatase"/>
</dbReference>
<dbReference type="PANTHER" id="PTHR11839">
    <property type="entry name" value="UDP/ADP-SUGAR PYROPHOSPHATASE"/>
    <property type="match status" value="1"/>
</dbReference>
<comment type="catalytic activity">
    <reaction evidence="1">
        <text>GDP-alpha-D-mannose + H2O = alpha-D-mannose 1-phosphate + GMP + 2 H(+)</text>
        <dbReference type="Rhea" id="RHEA:27978"/>
        <dbReference type="ChEBI" id="CHEBI:15377"/>
        <dbReference type="ChEBI" id="CHEBI:15378"/>
        <dbReference type="ChEBI" id="CHEBI:57527"/>
        <dbReference type="ChEBI" id="CHEBI:58115"/>
        <dbReference type="ChEBI" id="CHEBI:58409"/>
    </reaction>
</comment>
<comment type="cofactor">
    <cofactor evidence="2">
        <name>Mg(2+)</name>
        <dbReference type="ChEBI" id="CHEBI:18420"/>
    </cofactor>
</comment>
<proteinExistence type="inferred from homology"/>
<dbReference type="PROSITE" id="PS51462">
    <property type="entry name" value="NUDIX"/>
    <property type="match status" value="1"/>
</dbReference>
<dbReference type="Pfam" id="PF00293">
    <property type="entry name" value="NUDIX"/>
    <property type="match status" value="1"/>
</dbReference>
<keyword evidence="6" id="KW-0378">Hydrolase</keyword>
<gene>
    <name evidence="10" type="ORF">J2Z17_002156</name>
</gene>
<dbReference type="RefSeq" id="WP_209944735.1">
    <property type="nucleotide sequence ID" value="NZ_JAGGJU010000005.1"/>
</dbReference>
<keyword evidence="11" id="KW-1185">Reference proteome</keyword>
<evidence type="ECO:0000259" key="9">
    <source>
        <dbReference type="PROSITE" id="PS51462"/>
    </source>
</evidence>
<dbReference type="NCBIfam" id="TIGR00052">
    <property type="entry name" value="nudix-type nucleoside diphosphatase, YffH/AdpP family"/>
    <property type="match status" value="1"/>
</dbReference>
<evidence type="ECO:0000256" key="8">
    <source>
        <dbReference type="ARBA" id="ARBA00032272"/>
    </source>
</evidence>
<dbReference type="Proteomes" id="UP000759443">
    <property type="component" value="Unassembled WGS sequence"/>
</dbReference>
<feature type="domain" description="Nudix hydrolase" evidence="9">
    <location>
        <begin position="47"/>
        <end position="186"/>
    </location>
</feature>
<dbReference type="PROSITE" id="PS00893">
    <property type="entry name" value="NUDIX_BOX"/>
    <property type="match status" value="1"/>
</dbReference>
<dbReference type="Gene3D" id="3.90.79.10">
    <property type="entry name" value="Nucleoside Triphosphate Pyrophosphohydrolase"/>
    <property type="match status" value="1"/>
</dbReference>
<evidence type="ECO:0000256" key="6">
    <source>
        <dbReference type="ARBA" id="ARBA00022801"/>
    </source>
</evidence>
<evidence type="ECO:0000256" key="5">
    <source>
        <dbReference type="ARBA" id="ARBA00016377"/>
    </source>
</evidence>
<comment type="similarity">
    <text evidence="3">Belongs to the Nudix hydrolase family. NudK subfamily.</text>
</comment>
<evidence type="ECO:0000256" key="4">
    <source>
        <dbReference type="ARBA" id="ARBA00011738"/>
    </source>
</evidence>